<evidence type="ECO:0000259" key="5">
    <source>
        <dbReference type="SMART" id="SM00903"/>
    </source>
</evidence>
<protein>
    <submittedName>
        <fullName evidence="6">Flavin reductase family protein</fullName>
        <ecNumber evidence="6">1.5.1.-</ecNumber>
    </submittedName>
</protein>
<proteinExistence type="inferred from homology"/>
<dbReference type="RefSeq" id="WP_354613626.1">
    <property type="nucleotide sequence ID" value="NZ_JBEXAE010000001.1"/>
</dbReference>
<dbReference type="SMART" id="SM00903">
    <property type="entry name" value="Flavin_Reduct"/>
    <property type="match status" value="1"/>
</dbReference>
<evidence type="ECO:0000256" key="4">
    <source>
        <dbReference type="ARBA" id="ARBA00038054"/>
    </source>
</evidence>
<evidence type="ECO:0000313" key="7">
    <source>
        <dbReference type="Proteomes" id="UP001549799"/>
    </source>
</evidence>
<keyword evidence="6" id="KW-0560">Oxidoreductase</keyword>
<evidence type="ECO:0000256" key="2">
    <source>
        <dbReference type="ARBA" id="ARBA00022630"/>
    </source>
</evidence>
<evidence type="ECO:0000256" key="1">
    <source>
        <dbReference type="ARBA" id="ARBA00001917"/>
    </source>
</evidence>
<keyword evidence="2" id="KW-0285">Flavoprotein</keyword>
<sequence>MKKLLSITPSEIPTAKLHGYLLGAVGPRPIAFASTIDENGRPNLSPFSFFNVFSANPPIMIFSPARRVRDNTTKHTLENVLKTKEVVINIVNYDMVQQMSLSSTEYKEGENEFLKAGLTMLRSDIVKPFRVAESPVQFECKVIKVEALGIEGGAGNLVFSEVVKIHVDESILDASGGIDQHKIDQVARMGGNWYSRANMGMFEVPKPLSSLGIGIDNIPEEIRLSSVLTGNDLGMLGNVEHIPTSEEIKEFIGANVTIRSILSGDNKEELHKKAQEFLHNNEVHSAWKVLLANK</sequence>
<comment type="caution">
    <text evidence="6">The sequence shown here is derived from an EMBL/GenBank/DDBJ whole genome shotgun (WGS) entry which is preliminary data.</text>
</comment>
<dbReference type="Gene3D" id="2.30.110.10">
    <property type="entry name" value="Electron Transport, Fmn-binding Protein, Chain A"/>
    <property type="match status" value="1"/>
</dbReference>
<accession>A0ABV2SQ29</accession>
<dbReference type="PANTHER" id="PTHR33798">
    <property type="entry name" value="FLAVOPROTEIN OXYGENASE"/>
    <property type="match status" value="1"/>
</dbReference>
<dbReference type="InterPro" id="IPR002563">
    <property type="entry name" value="Flavin_Rdtase-like_dom"/>
</dbReference>
<keyword evidence="3" id="KW-0288">FMN</keyword>
<comment type="cofactor">
    <cofactor evidence="1">
        <name>FMN</name>
        <dbReference type="ChEBI" id="CHEBI:58210"/>
    </cofactor>
</comment>
<feature type="domain" description="Flavin reductase like" evidence="5">
    <location>
        <begin position="25"/>
        <end position="181"/>
    </location>
</feature>
<dbReference type="Proteomes" id="UP001549799">
    <property type="component" value="Unassembled WGS sequence"/>
</dbReference>
<comment type="similarity">
    <text evidence="4">Belongs to the flavoredoxin family.</text>
</comment>
<name>A0ABV2SQ29_9FLAO</name>
<reference evidence="6 7" key="1">
    <citation type="submission" date="2024-07" db="EMBL/GenBank/DDBJ databases">
        <title>The genome sequence of type strain Sediminicola arcticus GDMCC 1.2805.</title>
        <authorList>
            <person name="Liu Y."/>
        </authorList>
    </citation>
    <scope>NUCLEOTIDE SEQUENCE [LARGE SCALE GENOMIC DNA]</scope>
    <source>
        <strain evidence="6 7">GDMCC 1.2805</strain>
    </source>
</reference>
<gene>
    <name evidence="6" type="ORF">ABXZ36_01205</name>
</gene>
<dbReference type="PANTHER" id="PTHR33798:SF5">
    <property type="entry name" value="FLAVIN REDUCTASE LIKE DOMAIN-CONTAINING PROTEIN"/>
    <property type="match status" value="1"/>
</dbReference>
<evidence type="ECO:0000256" key="3">
    <source>
        <dbReference type="ARBA" id="ARBA00022643"/>
    </source>
</evidence>
<keyword evidence="7" id="KW-1185">Reference proteome</keyword>
<evidence type="ECO:0000313" key="6">
    <source>
        <dbReference type="EMBL" id="MET6989260.1"/>
    </source>
</evidence>
<dbReference type="SUPFAM" id="SSF50475">
    <property type="entry name" value="FMN-binding split barrel"/>
    <property type="match status" value="1"/>
</dbReference>
<dbReference type="GO" id="GO:0016491">
    <property type="term" value="F:oxidoreductase activity"/>
    <property type="evidence" value="ECO:0007669"/>
    <property type="project" value="UniProtKB-KW"/>
</dbReference>
<dbReference type="EC" id="1.5.1.-" evidence="6"/>
<dbReference type="InterPro" id="IPR012349">
    <property type="entry name" value="Split_barrel_FMN-bd"/>
</dbReference>
<dbReference type="EMBL" id="JBEXAE010000001">
    <property type="protein sequence ID" value="MET6989260.1"/>
    <property type="molecule type" value="Genomic_DNA"/>
</dbReference>
<dbReference type="Pfam" id="PF01613">
    <property type="entry name" value="Flavin_Reduct"/>
    <property type="match status" value="1"/>
</dbReference>
<organism evidence="6 7">
    <name type="scientific">Sediminicola arcticus</name>
    <dbReference type="NCBI Taxonomy" id="1574308"/>
    <lineage>
        <taxon>Bacteria</taxon>
        <taxon>Pseudomonadati</taxon>
        <taxon>Bacteroidota</taxon>
        <taxon>Flavobacteriia</taxon>
        <taxon>Flavobacteriales</taxon>
        <taxon>Flavobacteriaceae</taxon>
        <taxon>Sediminicola</taxon>
    </lineage>
</organism>